<dbReference type="Gene3D" id="3.30.70.260">
    <property type="match status" value="1"/>
</dbReference>
<dbReference type="Proteomes" id="UP000553059">
    <property type="component" value="Unassembled WGS sequence"/>
</dbReference>
<protein>
    <submittedName>
        <fullName evidence="1">3-phosphoglycerate dehydrogenase</fullName>
    </submittedName>
</protein>
<dbReference type="SUPFAM" id="SSF55021">
    <property type="entry name" value="ACT-like"/>
    <property type="match status" value="1"/>
</dbReference>
<sequence length="49" mass="5494">KENVNITDLMNKSKGSYAYTLIDIETSAGPEMIAKLREIDGVLRVRVIK</sequence>
<name>A0A7C6Z5Y1_9FIRM</name>
<gene>
    <name evidence="1" type="ORF">GX523_13965</name>
</gene>
<evidence type="ECO:0000313" key="2">
    <source>
        <dbReference type="Proteomes" id="UP000553059"/>
    </source>
</evidence>
<dbReference type="AlphaFoldDB" id="A0A7C6Z5Y1"/>
<dbReference type="EMBL" id="DUTF01000303">
    <property type="protein sequence ID" value="HHY27822.1"/>
    <property type="molecule type" value="Genomic_DNA"/>
</dbReference>
<dbReference type="InterPro" id="IPR045865">
    <property type="entry name" value="ACT-like_dom_sf"/>
</dbReference>
<organism evidence="1 2">
    <name type="scientific">Desulfitobacterium dehalogenans</name>
    <dbReference type="NCBI Taxonomy" id="36854"/>
    <lineage>
        <taxon>Bacteria</taxon>
        <taxon>Bacillati</taxon>
        <taxon>Bacillota</taxon>
        <taxon>Clostridia</taxon>
        <taxon>Eubacteriales</taxon>
        <taxon>Desulfitobacteriaceae</taxon>
        <taxon>Desulfitobacterium</taxon>
    </lineage>
</organism>
<feature type="non-terminal residue" evidence="1">
    <location>
        <position position="1"/>
    </location>
</feature>
<reference evidence="1 2" key="1">
    <citation type="journal article" date="2020" name="Biotechnol. Biofuels">
        <title>New insights from the biogas microbiome by comprehensive genome-resolved metagenomics of nearly 1600 species originating from multiple anaerobic digesters.</title>
        <authorList>
            <person name="Campanaro S."/>
            <person name="Treu L."/>
            <person name="Rodriguez-R L.M."/>
            <person name="Kovalovszki A."/>
            <person name="Ziels R.M."/>
            <person name="Maus I."/>
            <person name="Zhu X."/>
            <person name="Kougias P.G."/>
            <person name="Basile A."/>
            <person name="Luo G."/>
            <person name="Schluter A."/>
            <person name="Konstantinidis K.T."/>
            <person name="Angelidaki I."/>
        </authorList>
    </citation>
    <scope>NUCLEOTIDE SEQUENCE [LARGE SCALE GENOMIC DNA]</scope>
    <source>
        <strain evidence="1">AS05jafATM_4</strain>
    </source>
</reference>
<proteinExistence type="predicted"/>
<comment type="caution">
    <text evidence="1">The sequence shown here is derived from an EMBL/GenBank/DDBJ whole genome shotgun (WGS) entry which is preliminary data.</text>
</comment>
<accession>A0A7C6Z5Y1</accession>
<evidence type="ECO:0000313" key="1">
    <source>
        <dbReference type="EMBL" id="HHY27822.1"/>
    </source>
</evidence>